<name>A0A7W6D6E2_9HYPH</name>
<accession>A0A7W6D6E2</accession>
<dbReference type="EMBL" id="JACIDR010000004">
    <property type="protein sequence ID" value="MBB3973978.1"/>
    <property type="molecule type" value="Genomic_DNA"/>
</dbReference>
<keyword evidence="3" id="KW-1185">Reference proteome</keyword>
<evidence type="ECO:0000256" key="1">
    <source>
        <dbReference type="SAM" id="MobiDB-lite"/>
    </source>
</evidence>
<dbReference type="AlphaFoldDB" id="A0A7W6D6E2"/>
<protein>
    <submittedName>
        <fullName evidence="2">Uncharacterized protein</fullName>
    </submittedName>
</protein>
<evidence type="ECO:0000313" key="2">
    <source>
        <dbReference type="EMBL" id="MBB3973978.1"/>
    </source>
</evidence>
<comment type="caution">
    <text evidence="2">The sequence shown here is derived from an EMBL/GenBank/DDBJ whole genome shotgun (WGS) entry which is preliminary data.</text>
</comment>
<feature type="region of interest" description="Disordered" evidence="1">
    <location>
        <begin position="145"/>
        <end position="165"/>
    </location>
</feature>
<sequence length="165" mass="17140">MSETRDDPAAFLDDVSAAATPVAAPADDGPALAAKELNFEDRYRVWRGRSGRRYLVTVMPLGEAVAVENGVLLLVALDGAGERRVVWAGETGASLPGLAVAPGAQLEAHVHLLAGSAGRRAEALADLFNGAERYSSVLTVSEAASQARVGSTTPRRSSSRAVLTT</sequence>
<evidence type="ECO:0000313" key="3">
    <source>
        <dbReference type="Proteomes" id="UP000528964"/>
    </source>
</evidence>
<dbReference type="RefSeq" id="WP_183395840.1">
    <property type="nucleotide sequence ID" value="NZ_JACIDR010000004.1"/>
</dbReference>
<dbReference type="Proteomes" id="UP000528964">
    <property type="component" value="Unassembled WGS sequence"/>
</dbReference>
<organism evidence="2 3">
    <name type="scientific">Hansschlegelia beijingensis</name>
    <dbReference type="NCBI Taxonomy" id="1133344"/>
    <lineage>
        <taxon>Bacteria</taxon>
        <taxon>Pseudomonadati</taxon>
        <taxon>Pseudomonadota</taxon>
        <taxon>Alphaproteobacteria</taxon>
        <taxon>Hyphomicrobiales</taxon>
        <taxon>Methylopilaceae</taxon>
        <taxon>Hansschlegelia</taxon>
    </lineage>
</organism>
<proteinExistence type="predicted"/>
<gene>
    <name evidence="2" type="ORF">GGR24_002655</name>
</gene>
<reference evidence="2 3" key="1">
    <citation type="submission" date="2020-08" db="EMBL/GenBank/DDBJ databases">
        <title>Genomic Encyclopedia of Type Strains, Phase IV (KMG-IV): sequencing the most valuable type-strain genomes for metagenomic binning, comparative biology and taxonomic classification.</title>
        <authorList>
            <person name="Goeker M."/>
        </authorList>
    </citation>
    <scope>NUCLEOTIDE SEQUENCE [LARGE SCALE GENOMIC DNA]</scope>
    <source>
        <strain evidence="2 3">DSM 25481</strain>
    </source>
</reference>